<name>A0A1R3K9C0_9ROSI</name>
<gene>
    <name evidence="1" type="ORF">COLO4_10289</name>
</gene>
<keyword evidence="2" id="KW-1185">Reference proteome</keyword>
<comment type="caution">
    <text evidence="1">The sequence shown here is derived from an EMBL/GenBank/DDBJ whole genome shotgun (WGS) entry which is preliminary data.</text>
</comment>
<evidence type="ECO:0000313" key="2">
    <source>
        <dbReference type="Proteomes" id="UP000187203"/>
    </source>
</evidence>
<reference evidence="2" key="1">
    <citation type="submission" date="2013-09" db="EMBL/GenBank/DDBJ databases">
        <title>Corchorus olitorius genome sequencing.</title>
        <authorList>
            <person name="Alam M."/>
            <person name="Haque M.S."/>
            <person name="Islam M.S."/>
            <person name="Emdad E.M."/>
            <person name="Islam M.M."/>
            <person name="Ahmed B."/>
            <person name="Halim A."/>
            <person name="Hossen Q.M.M."/>
            <person name="Hossain M.Z."/>
            <person name="Ahmed R."/>
            <person name="Khan M.M."/>
            <person name="Islam R."/>
            <person name="Rashid M.M."/>
            <person name="Khan S.A."/>
            <person name="Rahman M.S."/>
            <person name="Alam M."/>
            <person name="Yahiya A.S."/>
            <person name="Khan M.S."/>
            <person name="Azam M.S."/>
            <person name="Haque T."/>
            <person name="Lashkar M.Z.H."/>
            <person name="Akhand A.I."/>
            <person name="Morshed G."/>
            <person name="Roy S."/>
            <person name="Uddin K.S."/>
            <person name="Rabeya T."/>
            <person name="Hossain A.S."/>
            <person name="Chowdhury A."/>
            <person name="Snigdha A.R."/>
            <person name="Mortoza M.S."/>
            <person name="Matin S.A."/>
            <person name="Hoque S.M.E."/>
            <person name="Islam M.K."/>
            <person name="Roy D.K."/>
            <person name="Haider R."/>
            <person name="Moosa M.M."/>
            <person name="Elias S.M."/>
            <person name="Hasan A.M."/>
            <person name="Jahan S."/>
            <person name="Shafiuddin M."/>
            <person name="Mahmood N."/>
            <person name="Shommy N.S."/>
        </authorList>
    </citation>
    <scope>NUCLEOTIDE SEQUENCE [LARGE SCALE GENOMIC DNA]</scope>
    <source>
        <strain evidence="2">cv. O-4</strain>
    </source>
</reference>
<organism evidence="1 2">
    <name type="scientific">Corchorus olitorius</name>
    <dbReference type="NCBI Taxonomy" id="93759"/>
    <lineage>
        <taxon>Eukaryota</taxon>
        <taxon>Viridiplantae</taxon>
        <taxon>Streptophyta</taxon>
        <taxon>Embryophyta</taxon>
        <taxon>Tracheophyta</taxon>
        <taxon>Spermatophyta</taxon>
        <taxon>Magnoliopsida</taxon>
        <taxon>eudicotyledons</taxon>
        <taxon>Gunneridae</taxon>
        <taxon>Pentapetalae</taxon>
        <taxon>rosids</taxon>
        <taxon>malvids</taxon>
        <taxon>Malvales</taxon>
        <taxon>Malvaceae</taxon>
        <taxon>Grewioideae</taxon>
        <taxon>Apeibeae</taxon>
        <taxon>Corchorus</taxon>
    </lineage>
</organism>
<sequence length="43" mass="4926">MARQAKGVQECERPRQCASHDRHACEACRRAILTSVRDSRPNM</sequence>
<proteinExistence type="predicted"/>
<dbReference type="AlphaFoldDB" id="A0A1R3K9C0"/>
<evidence type="ECO:0000313" key="1">
    <source>
        <dbReference type="EMBL" id="OMP03654.1"/>
    </source>
</evidence>
<accession>A0A1R3K9C0</accession>
<protein>
    <submittedName>
        <fullName evidence="1">Uncharacterized protein</fullName>
    </submittedName>
</protein>
<dbReference type="EMBL" id="AWUE01014456">
    <property type="protein sequence ID" value="OMP03654.1"/>
    <property type="molecule type" value="Genomic_DNA"/>
</dbReference>
<dbReference type="Proteomes" id="UP000187203">
    <property type="component" value="Unassembled WGS sequence"/>
</dbReference>